<evidence type="ECO:0000313" key="3">
    <source>
        <dbReference type="Proteomes" id="UP000182060"/>
    </source>
</evidence>
<proteinExistence type="predicted"/>
<dbReference type="AlphaFoldDB" id="A0AAC9IVC8"/>
<dbReference type="Proteomes" id="UP000182060">
    <property type="component" value="Chromosome"/>
</dbReference>
<reference evidence="2" key="1">
    <citation type="journal article" date="2017" name="Appl. Environ. Microbiol.">
        <title>Microdiversification of a pelagic Polynucleobacter species is mainly driven by acquisition of genomic islands from a partially interspecific gene pool.</title>
        <authorList>
            <person name="Hoetzinger M."/>
            <person name="Hahn M.W."/>
            <person name="Jezberova J."/>
            <person name="Schmidt J."/>
            <person name="Koll U."/>
        </authorList>
    </citation>
    <scope>NUCLEOTIDE SEQUENCE</scope>
    <source>
        <strain evidence="2">MWH-RechtKol4</strain>
    </source>
</reference>
<dbReference type="RefSeq" id="WP_071539343.1">
    <property type="nucleotide sequence ID" value="NZ_CP015016.1"/>
</dbReference>
<sequence length="64" mass="6636">MKKNSDPGVINGLVNIPSKSSKSEAFKPSKQSDALPKGEINPFVANKGSSKGGANMGNKNTGKF</sequence>
<evidence type="ECO:0000256" key="1">
    <source>
        <dbReference type="SAM" id="MobiDB-lite"/>
    </source>
</evidence>
<protein>
    <submittedName>
        <fullName evidence="2">Uncharacterized protein</fullName>
    </submittedName>
</protein>
<feature type="region of interest" description="Disordered" evidence="1">
    <location>
        <begin position="1"/>
        <end position="64"/>
    </location>
</feature>
<name>A0AAC9IVC8_9BURK</name>
<evidence type="ECO:0000313" key="2">
    <source>
        <dbReference type="EMBL" id="APC01338.1"/>
    </source>
</evidence>
<gene>
    <name evidence="2" type="ORF">AOC25_06790</name>
</gene>
<accession>A0AAC9IVC8</accession>
<organism evidence="2 3">
    <name type="scientific">Polynucleobacter asymbioticus</name>
    <dbReference type="NCBI Taxonomy" id="576611"/>
    <lineage>
        <taxon>Bacteria</taxon>
        <taxon>Pseudomonadati</taxon>
        <taxon>Pseudomonadota</taxon>
        <taxon>Betaproteobacteria</taxon>
        <taxon>Burkholderiales</taxon>
        <taxon>Burkholderiaceae</taxon>
        <taxon>Polynucleobacter</taxon>
    </lineage>
</organism>
<dbReference type="EMBL" id="CP015017">
    <property type="protein sequence ID" value="APC01338.1"/>
    <property type="molecule type" value="Genomic_DNA"/>
</dbReference>